<accession>A0ABW2ILS8</accession>
<dbReference type="Pfam" id="PF10768">
    <property type="entry name" value="FliX"/>
    <property type="match status" value="1"/>
</dbReference>
<dbReference type="EMBL" id="JBHTBR010000005">
    <property type="protein sequence ID" value="MFC7291806.1"/>
    <property type="molecule type" value="Genomic_DNA"/>
</dbReference>
<dbReference type="RefSeq" id="WP_382167044.1">
    <property type="nucleotide sequence ID" value="NZ_JBHTBR010000005.1"/>
</dbReference>
<keyword evidence="3" id="KW-1185">Reference proteome</keyword>
<feature type="region of interest" description="Disordered" evidence="1">
    <location>
        <begin position="1"/>
        <end position="52"/>
    </location>
</feature>
<sequence length="149" mass="15749">MRVSRPVSAKPAAGVSKTNTSKSAGFSNLVSSTNSASSSEHTAPNAASGSVGGISGVESIMALQALDNSSERRNKAMRKGRRMLDALDRLQISVLDGQTSTAHLGLLRRALSDMRDATGDDGLDNALSHIEVRTAVEIAKLERQQKEML</sequence>
<evidence type="ECO:0000313" key="2">
    <source>
        <dbReference type="EMBL" id="MFC7291806.1"/>
    </source>
</evidence>
<proteinExistence type="predicted"/>
<keyword evidence="2" id="KW-0966">Cell projection</keyword>
<comment type="caution">
    <text evidence="2">The sequence shown here is derived from an EMBL/GenBank/DDBJ whole genome shotgun (WGS) entry which is preliminary data.</text>
</comment>
<organism evidence="2 3">
    <name type="scientific">Hirschia litorea</name>
    <dbReference type="NCBI Taxonomy" id="1199156"/>
    <lineage>
        <taxon>Bacteria</taxon>
        <taxon>Pseudomonadati</taxon>
        <taxon>Pseudomonadota</taxon>
        <taxon>Alphaproteobacteria</taxon>
        <taxon>Hyphomonadales</taxon>
        <taxon>Hyphomonadaceae</taxon>
        <taxon>Hirschia</taxon>
    </lineage>
</organism>
<reference evidence="3" key="1">
    <citation type="journal article" date="2019" name="Int. J. Syst. Evol. Microbiol.">
        <title>The Global Catalogue of Microorganisms (GCM) 10K type strain sequencing project: providing services to taxonomists for standard genome sequencing and annotation.</title>
        <authorList>
            <consortium name="The Broad Institute Genomics Platform"/>
            <consortium name="The Broad Institute Genome Sequencing Center for Infectious Disease"/>
            <person name="Wu L."/>
            <person name="Ma J."/>
        </authorList>
    </citation>
    <scope>NUCLEOTIDE SEQUENCE [LARGE SCALE GENOMIC DNA]</scope>
    <source>
        <strain evidence="3">CCUG 51308</strain>
    </source>
</reference>
<keyword evidence="2" id="KW-0969">Cilium</keyword>
<dbReference type="Proteomes" id="UP001596492">
    <property type="component" value="Unassembled WGS sequence"/>
</dbReference>
<feature type="compositionally biased region" description="Low complexity" evidence="1">
    <location>
        <begin position="27"/>
        <end position="39"/>
    </location>
</feature>
<evidence type="ECO:0000313" key="3">
    <source>
        <dbReference type="Proteomes" id="UP001596492"/>
    </source>
</evidence>
<name>A0ABW2ILS8_9PROT</name>
<dbReference type="InterPro" id="IPR019704">
    <property type="entry name" value="Flagellar_assmbl_FliX_class2"/>
</dbReference>
<protein>
    <submittedName>
        <fullName evidence="2">Flagellar assembly protein FliX</fullName>
    </submittedName>
</protein>
<keyword evidence="2" id="KW-0282">Flagellum</keyword>
<gene>
    <name evidence="2" type="ORF">ACFQS8_09285</name>
</gene>
<feature type="compositionally biased region" description="Polar residues" evidence="1">
    <location>
        <begin position="16"/>
        <end position="26"/>
    </location>
</feature>
<evidence type="ECO:0000256" key="1">
    <source>
        <dbReference type="SAM" id="MobiDB-lite"/>
    </source>
</evidence>